<gene>
    <name evidence="2" type="ORF">O5404_07970</name>
    <name evidence="3" type="ORF">O5404_08015</name>
</gene>
<dbReference type="InterPro" id="IPR050678">
    <property type="entry name" value="DNA_Partitioning_ATPase"/>
</dbReference>
<dbReference type="InterPro" id="IPR025669">
    <property type="entry name" value="AAA_dom"/>
</dbReference>
<protein>
    <submittedName>
        <fullName evidence="2">ParA family protein</fullName>
    </submittedName>
</protein>
<dbReference type="PANTHER" id="PTHR13696:SF99">
    <property type="entry name" value="COBYRINIC ACID AC-DIAMIDE SYNTHASE"/>
    <property type="match status" value="1"/>
</dbReference>
<dbReference type="RefSeq" id="WP_152301224.1">
    <property type="nucleotide sequence ID" value="NZ_CP044640.1"/>
</dbReference>
<dbReference type="EMBL" id="CP114737">
    <property type="protein sequence ID" value="WAZ72942.1"/>
    <property type="molecule type" value="Genomic_DNA"/>
</dbReference>
<dbReference type="PANTHER" id="PTHR13696">
    <property type="entry name" value="P-LOOP CONTAINING NUCLEOSIDE TRIPHOSPHATE HYDROLASE"/>
    <property type="match status" value="1"/>
</dbReference>
<feature type="domain" description="AAA" evidence="1">
    <location>
        <begin position="4"/>
        <end position="173"/>
    </location>
</feature>
<name>A0AAX3JPZ1_9SPIR</name>
<evidence type="ECO:0000313" key="4">
    <source>
        <dbReference type="Proteomes" id="UP001164513"/>
    </source>
</evidence>
<geneLocation type="plasmid" evidence="2 4">
    <name>pZSt-lp12</name>
</geneLocation>
<dbReference type="Pfam" id="PF13614">
    <property type="entry name" value="AAA_31"/>
    <property type="match status" value="1"/>
</dbReference>
<dbReference type="EMBL" id="CP114737">
    <property type="protein sequence ID" value="WAZ72951.1"/>
    <property type="molecule type" value="Genomic_DNA"/>
</dbReference>
<organism evidence="2 4">
    <name type="scientific">Borrelia miyamotoi</name>
    <dbReference type="NCBI Taxonomy" id="47466"/>
    <lineage>
        <taxon>Bacteria</taxon>
        <taxon>Pseudomonadati</taxon>
        <taxon>Spirochaetota</taxon>
        <taxon>Spirochaetia</taxon>
        <taxon>Spirochaetales</taxon>
        <taxon>Borreliaceae</taxon>
        <taxon>Borrelia</taxon>
    </lineage>
</organism>
<dbReference type="Gene3D" id="3.40.50.300">
    <property type="entry name" value="P-loop containing nucleotide triphosphate hydrolases"/>
    <property type="match status" value="1"/>
</dbReference>
<dbReference type="InterPro" id="IPR027417">
    <property type="entry name" value="P-loop_NTPase"/>
</dbReference>
<accession>A0AAX3JPZ1</accession>
<dbReference type="Proteomes" id="UP001164513">
    <property type="component" value="Plasmid pZSt-lp12"/>
</dbReference>
<keyword evidence="2" id="KW-0614">Plasmid</keyword>
<evidence type="ECO:0000259" key="1">
    <source>
        <dbReference type="Pfam" id="PF13614"/>
    </source>
</evidence>
<evidence type="ECO:0000313" key="3">
    <source>
        <dbReference type="EMBL" id="WAZ72951.1"/>
    </source>
</evidence>
<dbReference type="SUPFAM" id="SSF52540">
    <property type="entry name" value="P-loop containing nucleoside triphosphate hydrolases"/>
    <property type="match status" value="1"/>
</dbReference>
<dbReference type="CDD" id="cd02042">
    <property type="entry name" value="ParAB_family"/>
    <property type="match status" value="1"/>
</dbReference>
<reference evidence="2" key="1">
    <citation type="submission" date="2022-12" db="EMBL/GenBank/DDBJ databases">
        <title>B. miyamotoi WGS.</title>
        <authorList>
            <person name="Gabriele M."/>
            <person name="Kuleshov K.V."/>
            <person name="Hepner S."/>
            <person name="Hoornstra D."/>
            <person name="Hovius J.W."/>
            <person name="Platonov A.E."/>
            <person name="Fingerle V."/>
            <person name="Strube C."/>
        </authorList>
    </citation>
    <scope>NUCLEOTIDE SEQUENCE</scope>
    <source>
        <strain evidence="2">ZStruIII14-9</strain>
        <plasmid evidence="2">pZSt-lp12</plasmid>
    </source>
</reference>
<proteinExistence type="predicted"/>
<sequence>MKDVIAISSIKGGVGKSVTAIILGYIFSKRYKTLLIDIDSQASVTSYFLPFFENKIDIREYNIYEVLKSRKSFMSIVHEITDGLHFAPSHIKLSQFSGENIIGQEYKLKTILTPYFDEYDYILIDTPPSVNKELINSLMIATKIVIPLPAELWAIESYDILKSKMQEIITAYQKQDFKSYYVIQTLYEENRKIKKEFFYSLQQLYQEYVPIKIHRSVAIQKMITYRLEPQESERYYNEYLKVADVIEGVSSSIGAI</sequence>
<evidence type="ECO:0000313" key="2">
    <source>
        <dbReference type="EMBL" id="WAZ72942.1"/>
    </source>
</evidence>
<dbReference type="AlphaFoldDB" id="A0AAX3JPZ1"/>